<dbReference type="PANTHER" id="PTHR39515">
    <property type="entry name" value="CONSERVED PROTEIN"/>
    <property type="match status" value="1"/>
</dbReference>
<organism evidence="2 3">
    <name type="scientific">Leucobacter alluvii</name>
    <dbReference type="NCBI Taxonomy" id="340321"/>
    <lineage>
        <taxon>Bacteria</taxon>
        <taxon>Bacillati</taxon>
        <taxon>Actinomycetota</taxon>
        <taxon>Actinomycetes</taxon>
        <taxon>Micrococcales</taxon>
        <taxon>Microbacteriaceae</taxon>
        <taxon>Leucobacter</taxon>
    </lineage>
</organism>
<reference evidence="2 3" key="1">
    <citation type="journal article" date="2019" name="Int. J. Syst. Evol. Microbiol.">
        <title>The Global Catalogue of Microorganisms (GCM) 10K type strain sequencing project: providing services to taxonomists for standard genome sequencing and annotation.</title>
        <authorList>
            <consortium name="The Broad Institute Genomics Platform"/>
            <consortium name="The Broad Institute Genome Sequencing Center for Infectious Disease"/>
            <person name="Wu L."/>
            <person name="Ma J."/>
        </authorList>
    </citation>
    <scope>NUCLEOTIDE SEQUENCE [LARGE SCALE GENOMIC DNA]</scope>
    <source>
        <strain evidence="2 3">JCM 14919</strain>
    </source>
</reference>
<dbReference type="Gene3D" id="1.10.10.10">
    <property type="entry name" value="Winged helix-like DNA-binding domain superfamily/Winged helix DNA-binding domain"/>
    <property type="match status" value="1"/>
</dbReference>
<dbReference type="SMART" id="SM00347">
    <property type="entry name" value="HTH_MARR"/>
    <property type="match status" value="1"/>
</dbReference>
<dbReference type="PANTHER" id="PTHR39515:SF2">
    <property type="entry name" value="HTH-TYPE TRANSCRIPTIONAL REGULATOR RV0880"/>
    <property type="match status" value="1"/>
</dbReference>
<proteinExistence type="predicted"/>
<dbReference type="RefSeq" id="WP_090150801.1">
    <property type="nucleotide sequence ID" value="NZ_BAAAOP010000001.1"/>
</dbReference>
<accession>A0ABN3B2N0</accession>
<evidence type="ECO:0000313" key="2">
    <source>
        <dbReference type="EMBL" id="GAA2185525.1"/>
    </source>
</evidence>
<comment type="caution">
    <text evidence="2">The sequence shown here is derived from an EMBL/GenBank/DDBJ whole genome shotgun (WGS) entry which is preliminary data.</text>
</comment>
<feature type="domain" description="HTH marR-type" evidence="1">
    <location>
        <begin position="12"/>
        <end position="141"/>
    </location>
</feature>
<dbReference type="InterPro" id="IPR036388">
    <property type="entry name" value="WH-like_DNA-bd_sf"/>
</dbReference>
<dbReference type="Pfam" id="PF12802">
    <property type="entry name" value="MarR_2"/>
    <property type="match status" value="1"/>
</dbReference>
<evidence type="ECO:0000259" key="1">
    <source>
        <dbReference type="PROSITE" id="PS50995"/>
    </source>
</evidence>
<protein>
    <recommendedName>
        <fullName evidence="1">HTH marR-type domain-containing protein</fullName>
    </recommendedName>
</protein>
<evidence type="ECO:0000313" key="3">
    <source>
        <dbReference type="Proteomes" id="UP001501084"/>
    </source>
</evidence>
<dbReference type="InterPro" id="IPR052526">
    <property type="entry name" value="HTH-type_Bedaq_tolerance"/>
</dbReference>
<dbReference type="SUPFAM" id="SSF46785">
    <property type="entry name" value="Winged helix' DNA-binding domain"/>
    <property type="match status" value="1"/>
</dbReference>
<dbReference type="InterPro" id="IPR000835">
    <property type="entry name" value="HTH_MarR-typ"/>
</dbReference>
<dbReference type="InterPro" id="IPR036390">
    <property type="entry name" value="WH_DNA-bd_sf"/>
</dbReference>
<dbReference type="EMBL" id="BAAAOP010000001">
    <property type="protein sequence ID" value="GAA2185525.1"/>
    <property type="molecule type" value="Genomic_DNA"/>
</dbReference>
<name>A0ABN3B2N0_9MICO</name>
<sequence>MHDAAPGDDASIADLAAAVVALAREIESRHEHADYIPLTQTERLVLGTLDRHGESAPGALAERLGMQRSNLSTALRGLEAKALVARRRSSPDGRGVLVSSTPLAAENLSRLRARWAEVLEAVTPEELDVASVADSLHEMTQALIEQRRSRS</sequence>
<dbReference type="PROSITE" id="PS50995">
    <property type="entry name" value="HTH_MARR_2"/>
    <property type="match status" value="1"/>
</dbReference>
<dbReference type="Proteomes" id="UP001501084">
    <property type="component" value="Unassembled WGS sequence"/>
</dbReference>
<keyword evidence="3" id="KW-1185">Reference proteome</keyword>
<gene>
    <name evidence="2" type="ORF">GCM10009786_02300</name>
</gene>